<dbReference type="InterPro" id="IPR027417">
    <property type="entry name" value="P-loop_NTPase"/>
</dbReference>
<organism evidence="9 10">
    <name type="scientific">Tsukamurella paurometabola (strain ATCC 8368 / DSM 20162 / CCUG 35730 / CIP 100753 / JCM 10117 / KCTC 9821 / NBRC 16120 / NCIMB 702349 / NCTC 13040)</name>
    <name type="common">Corynebacterium paurometabolum</name>
    <dbReference type="NCBI Taxonomy" id="521096"/>
    <lineage>
        <taxon>Bacteria</taxon>
        <taxon>Bacillati</taxon>
        <taxon>Actinomycetota</taxon>
        <taxon>Actinomycetes</taxon>
        <taxon>Mycobacteriales</taxon>
        <taxon>Tsukamurellaceae</taxon>
        <taxon>Tsukamurella</taxon>
    </lineage>
</organism>
<comment type="subcellular location">
    <subcellularLocation>
        <location evidence="1">Cell membrane</location>
        <topology evidence="1">Peripheral membrane protein</topology>
    </subcellularLocation>
</comment>
<evidence type="ECO:0000313" key="9">
    <source>
        <dbReference type="EMBL" id="ADG78413.1"/>
    </source>
</evidence>
<keyword evidence="3" id="KW-1003">Cell membrane</keyword>
<gene>
    <name evidence="9" type="ordered locus">Tpau_1795</name>
</gene>
<evidence type="ECO:0000256" key="7">
    <source>
        <dbReference type="ARBA" id="ARBA00023136"/>
    </source>
</evidence>
<dbReference type="Pfam" id="PF13304">
    <property type="entry name" value="AAA_21"/>
    <property type="match status" value="1"/>
</dbReference>
<dbReference type="CDD" id="cd00267">
    <property type="entry name" value="ABC_ATPase"/>
    <property type="match status" value="1"/>
</dbReference>
<dbReference type="PANTHER" id="PTHR42771">
    <property type="entry name" value="IRON(3+)-HYDROXAMATE IMPORT ATP-BINDING PROTEIN FHUC"/>
    <property type="match status" value="1"/>
</dbReference>
<evidence type="ECO:0000313" key="10">
    <source>
        <dbReference type="Proteomes" id="UP000001213"/>
    </source>
</evidence>
<dbReference type="GO" id="GO:0005886">
    <property type="term" value="C:plasma membrane"/>
    <property type="evidence" value="ECO:0007669"/>
    <property type="project" value="UniProtKB-SubCell"/>
</dbReference>
<dbReference type="eggNOG" id="COG3910">
    <property type="taxonomic scope" value="Bacteria"/>
</dbReference>
<dbReference type="InterPro" id="IPR051535">
    <property type="entry name" value="Siderophore_ABC-ATPase"/>
</dbReference>
<dbReference type="SUPFAM" id="SSF52540">
    <property type="entry name" value="P-loop containing nucleoside triphosphate hydrolases"/>
    <property type="match status" value="1"/>
</dbReference>
<dbReference type="Proteomes" id="UP000001213">
    <property type="component" value="Chromosome"/>
</dbReference>
<evidence type="ECO:0000259" key="8">
    <source>
        <dbReference type="SMART" id="SM00382"/>
    </source>
</evidence>
<dbReference type="GO" id="GO:0006826">
    <property type="term" value="P:iron ion transport"/>
    <property type="evidence" value="ECO:0007669"/>
    <property type="project" value="UniProtKB-KW"/>
</dbReference>
<feature type="domain" description="AAA+ ATPase" evidence="8">
    <location>
        <begin position="38"/>
        <end position="215"/>
    </location>
</feature>
<keyword evidence="4" id="KW-0410">Iron transport</keyword>
<dbReference type="AlphaFoldDB" id="D5UMD3"/>
<evidence type="ECO:0000256" key="1">
    <source>
        <dbReference type="ARBA" id="ARBA00004202"/>
    </source>
</evidence>
<proteinExistence type="predicted"/>
<keyword evidence="6" id="KW-0406">Ion transport</keyword>
<dbReference type="GO" id="GO:0016887">
    <property type="term" value="F:ATP hydrolysis activity"/>
    <property type="evidence" value="ECO:0007669"/>
    <property type="project" value="InterPro"/>
</dbReference>
<evidence type="ECO:0000256" key="3">
    <source>
        <dbReference type="ARBA" id="ARBA00022475"/>
    </source>
</evidence>
<dbReference type="SMART" id="SM00382">
    <property type="entry name" value="AAA"/>
    <property type="match status" value="1"/>
</dbReference>
<dbReference type="KEGG" id="tpr:Tpau_1795"/>
<evidence type="ECO:0000256" key="5">
    <source>
        <dbReference type="ARBA" id="ARBA00023004"/>
    </source>
</evidence>
<dbReference type="HOGENOM" id="CLU_079631_0_0_11"/>
<dbReference type="STRING" id="521096.Tpau_1795"/>
<dbReference type="RefSeq" id="WP_013126441.1">
    <property type="nucleotide sequence ID" value="NC_014158.1"/>
</dbReference>
<dbReference type="EMBL" id="CP001966">
    <property type="protein sequence ID" value="ADG78413.1"/>
    <property type="molecule type" value="Genomic_DNA"/>
</dbReference>
<dbReference type="GO" id="GO:0006302">
    <property type="term" value="P:double-strand break repair"/>
    <property type="evidence" value="ECO:0007669"/>
    <property type="project" value="InterPro"/>
</dbReference>
<dbReference type="Gene3D" id="3.40.50.300">
    <property type="entry name" value="P-loop containing nucleotide triphosphate hydrolases"/>
    <property type="match status" value="2"/>
</dbReference>
<evidence type="ECO:0000256" key="6">
    <source>
        <dbReference type="ARBA" id="ARBA00023065"/>
    </source>
</evidence>
<protein>
    <submittedName>
        <fullName evidence="9">AAA ATPase</fullName>
    </submittedName>
</protein>
<keyword evidence="5" id="KW-0408">Iron</keyword>
<reference evidence="10" key="1">
    <citation type="submission" date="2010-03" db="EMBL/GenBank/DDBJ databases">
        <title>The complete chromosome of Tsukamurella paurometabola DSM 20162.</title>
        <authorList>
            <consortium name="US DOE Joint Genome Institute (JGI-PGF)"/>
            <person name="Lucas S."/>
            <person name="Copeland A."/>
            <person name="Lapidus A."/>
            <person name="Glavina del Rio T."/>
            <person name="Dalin E."/>
            <person name="Tice H."/>
            <person name="Bruce D."/>
            <person name="Goodwin L."/>
            <person name="Pitluck S."/>
            <person name="Kyrpides N."/>
            <person name="Mavromatis K."/>
            <person name="Ivanova N."/>
            <person name="Mikhailova N."/>
            <person name="Munk A.C."/>
            <person name="Brettin T."/>
            <person name="Detter J.C."/>
            <person name="Tapia R."/>
            <person name="Han C."/>
            <person name="Larimer F."/>
            <person name="Land M."/>
            <person name="Hauser L."/>
            <person name="Markowitz V."/>
            <person name="Cheng J.-F."/>
            <person name="Hugenholtz P."/>
            <person name="Woyke T."/>
            <person name="Wu D."/>
            <person name="Jando M."/>
            <person name="Brambilla E."/>
            <person name="Klenk H.-P."/>
            <person name="Eisen J.A."/>
        </authorList>
    </citation>
    <scope>NUCLEOTIDE SEQUENCE [LARGE SCALE GENOMIC DNA]</scope>
    <source>
        <strain evidence="10">ATCC 8368 / DSM 20162 / CCUG 35730 / CIP 100753 / JCM 10117 / KCTC 9821 / NBRC 16120 / NCIMB 702349 / NCTC 13040</strain>
    </source>
</reference>
<reference evidence="9 10" key="2">
    <citation type="journal article" date="2011" name="Stand. Genomic Sci.">
        <title>Complete genome sequence of Tsukamurella paurometabola type strain (no. 33).</title>
        <authorList>
            <person name="Munk A.C."/>
            <person name="Lapidus A."/>
            <person name="Lucas S."/>
            <person name="Nolan M."/>
            <person name="Tice H."/>
            <person name="Cheng J.F."/>
            <person name="Del Rio T.G."/>
            <person name="Goodwin L."/>
            <person name="Pitluck S."/>
            <person name="Liolios K."/>
            <person name="Huntemann M."/>
            <person name="Ivanova N."/>
            <person name="Mavromatis K."/>
            <person name="Mikhailova N."/>
            <person name="Pati A."/>
            <person name="Chen A."/>
            <person name="Palaniappan K."/>
            <person name="Tapia R."/>
            <person name="Han C."/>
            <person name="Land M."/>
            <person name="Hauser L."/>
            <person name="Chang Y.J."/>
            <person name="Jeffries C.D."/>
            <person name="Brettin T."/>
            <person name="Yasawong M."/>
            <person name="Brambilla E.M."/>
            <person name="Rohde M."/>
            <person name="Sikorski J."/>
            <person name="Goker M."/>
            <person name="Detter J.C."/>
            <person name="Woyke T."/>
            <person name="Bristow J."/>
            <person name="Eisen J.A."/>
            <person name="Markowitz V."/>
            <person name="Hugenholtz P."/>
            <person name="Kyrpides N.C."/>
            <person name="Klenk H.P."/>
        </authorList>
    </citation>
    <scope>NUCLEOTIDE SEQUENCE [LARGE SCALE GENOMIC DNA]</scope>
    <source>
        <strain evidence="10">ATCC 8368 / DSM 20162 / CCUG 35730 / CIP 100753 / JCM 10117 / KCTC 9821 / NBRC 16120 / NCIMB 702349 / NCTC 13040</strain>
    </source>
</reference>
<dbReference type="PANTHER" id="PTHR42771:SF2">
    <property type="entry name" value="IRON(3+)-HYDROXAMATE IMPORT ATP-BINDING PROTEIN FHUC"/>
    <property type="match status" value="1"/>
</dbReference>
<evidence type="ECO:0000256" key="2">
    <source>
        <dbReference type="ARBA" id="ARBA00022448"/>
    </source>
</evidence>
<evidence type="ECO:0000256" key="4">
    <source>
        <dbReference type="ARBA" id="ARBA00022496"/>
    </source>
</evidence>
<dbReference type="GO" id="GO:0005524">
    <property type="term" value="F:ATP binding"/>
    <property type="evidence" value="ECO:0007669"/>
    <property type="project" value="InterPro"/>
</dbReference>
<name>D5UMD3_TSUPD</name>
<sequence>MFARRISVAPEAGSGAPRWVRDVPALRPLFDGAAIDLTAPLTFVVGENGSGKSTLVEAVAEQFGLDARGGRASVPGGNVDTEKTPLGEVLRLDLTHRGRAMRRGPRLNRKGFFLRAETVLEMNERFNGWHGYWEHDVNTQSHGEGFFTIIDAMLTDPGFYVLDEPESALSFHSCLRLVAQLGELRDSGSQLICATHSPILSATPGAQIIEMRPTGPTDTAWADLAVVQHWRRFLNQPETYLGELVTAPDAPEPDAPRTVAPGEEEAFIARLRERIYRED</sequence>
<dbReference type="Pfam" id="PF13476">
    <property type="entry name" value="AAA_23"/>
    <property type="match status" value="1"/>
</dbReference>
<keyword evidence="10" id="KW-1185">Reference proteome</keyword>
<keyword evidence="2" id="KW-0813">Transport</keyword>
<dbReference type="InterPro" id="IPR003959">
    <property type="entry name" value="ATPase_AAA_core"/>
</dbReference>
<keyword evidence="7" id="KW-0472">Membrane</keyword>
<dbReference type="InterPro" id="IPR003593">
    <property type="entry name" value="AAA+_ATPase"/>
</dbReference>
<dbReference type="InterPro" id="IPR038729">
    <property type="entry name" value="Rad50/SbcC_AAA"/>
</dbReference>
<accession>D5UMD3</accession>